<feature type="region of interest" description="Disordered" evidence="1">
    <location>
        <begin position="1062"/>
        <end position="1119"/>
    </location>
</feature>
<feature type="region of interest" description="Disordered" evidence="1">
    <location>
        <begin position="673"/>
        <end position="715"/>
    </location>
</feature>
<dbReference type="Proteomes" id="UP000001805">
    <property type="component" value="Chromosome 6, Linkage Group II"/>
</dbReference>
<evidence type="ECO:0000256" key="1">
    <source>
        <dbReference type="SAM" id="MobiDB-lite"/>
    </source>
</evidence>
<dbReference type="InParanoid" id="Q1K5D1"/>
<feature type="compositionally biased region" description="Polar residues" evidence="1">
    <location>
        <begin position="1261"/>
        <end position="1270"/>
    </location>
</feature>
<evidence type="ECO:0000313" key="2">
    <source>
        <dbReference type="EMBL" id="EAA27587.1"/>
    </source>
</evidence>
<feature type="region of interest" description="Disordered" evidence="1">
    <location>
        <begin position="399"/>
        <end position="473"/>
    </location>
</feature>
<dbReference type="GeneID" id="3872961"/>
<dbReference type="EMBL" id="CM002237">
    <property type="protein sequence ID" value="EAA27587.1"/>
    <property type="molecule type" value="Genomic_DNA"/>
</dbReference>
<feature type="region of interest" description="Disordered" evidence="1">
    <location>
        <begin position="79"/>
        <end position="151"/>
    </location>
</feature>
<feature type="compositionally biased region" description="Low complexity" evidence="1">
    <location>
        <begin position="516"/>
        <end position="535"/>
    </location>
</feature>
<feature type="compositionally biased region" description="Polar residues" evidence="1">
    <location>
        <begin position="559"/>
        <end position="569"/>
    </location>
</feature>
<feature type="region of interest" description="Disordered" evidence="1">
    <location>
        <begin position="275"/>
        <end position="338"/>
    </location>
</feature>
<feature type="region of interest" description="Disordered" evidence="1">
    <location>
        <begin position="34"/>
        <end position="58"/>
    </location>
</feature>
<keyword evidence="3" id="KW-1185">Reference proteome</keyword>
<dbReference type="HOGENOM" id="CLU_286072_0_0_1"/>
<evidence type="ECO:0008006" key="4">
    <source>
        <dbReference type="Google" id="ProtNLM"/>
    </source>
</evidence>
<feature type="compositionally biased region" description="Polar residues" evidence="1">
    <location>
        <begin position="399"/>
        <end position="413"/>
    </location>
</feature>
<feature type="region of interest" description="Disordered" evidence="1">
    <location>
        <begin position="1252"/>
        <end position="1312"/>
    </location>
</feature>
<feature type="compositionally biased region" description="Acidic residues" evidence="1">
    <location>
        <begin position="536"/>
        <end position="548"/>
    </location>
</feature>
<dbReference type="OMA" id="YNSPAER"/>
<feature type="region of interest" description="Disordered" evidence="1">
    <location>
        <begin position="631"/>
        <end position="659"/>
    </location>
</feature>
<gene>
    <name evidence="2" type="ORF">NCU03544</name>
</gene>
<proteinExistence type="predicted"/>
<feature type="region of interest" description="Disordered" evidence="1">
    <location>
        <begin position="905"/>
        <end position="925"/>
    </location>
</feature>
<feature type="region of interest" description="Disordered" evidence="1">
    <location>
        <begin position="479"/>
        <end position="498"/>
    </location>
</feature>
<dbReference type="VEuPathDB" id="FungiDB:NCU03544"/>
<feature type="compositionally biased region" description="Basic and acidic residues" evidence="1">
    <location>
        <begin position="46"/>
        <end position="57"/>
    </location>
</feature>
<organism evidence="2 3">
    <name type="scientific">Neurospora crassa (strain ATCC 24698 / 74-OR23-1A / CBS 708.71 / DSM 1257 / FGSC 987)</name>
    <dbReference type="NCBI Taxonomy" id="367110"/>
    <lineage>
        <taxon>Eukaryota</taxon>
        <taxon>Fungi</taxon>
        <taxon>Dikarya</taxon>
        <taxon>Ascomycota</taxon>
        <taxon>Pezizomycotina</taxon>
        <taxon>Sordariomycetes</taxon>
        <taxon>Sordariomycetidae</taxon>
        <taxon>Sordariales</taxon>
        <taxon>Sordariaceae</taxon>
        <taxon>Neurospora</taxon>
    </lineage>
</organism>
<accession>Q1K5D1</accession>
<feature type="region of interest" description="Disordered" evidence="1">
    <location>
        <begin position="1153"/>
        <end position="1201"/>
    </location>
</feature>
<feature type="region of interest" description="Disordered" evidence="1">
    <location>
        <begin position="846"/>
        <end position="893"/>
    </location>
</feature>
<reference evidence="2 3" key="1">
    <citation type="journal article" date="2003" name="Nature">
        <title>The genome sequence of the filamentous fungus Neurospora crassa.</title>
        <authorList>
            <person name="Galagan J.E."/>
            <person name="Calvo S.E."/>
            <person name="Borkovich K.A."/>
            <person name="Selker E.U."/>
            <person name="Read N.D."/>
            <person name="Jaffe D."/>
            <person name="FitzHugh W."/>
            <person name="Ma L.J."/>
            <person name="Smirnov S."/>
            <person name="Purcell S."/>
            <person name="Rehman B."/>
            <person name="Elkins T."/>
            <person name="Engels R."/>
            <person name="Wang S."/>
            <person name="Nielsen C.B."/>
            <person name="Butler J."/>
            <person name="Endrizzi M."/>
            <person name="Qui D."/>
            <person name="Ianakiev P."/>
            <person name="Bell-Pedersen D."/>
            <person name="Nelson M.A."/>
            <person name="Werner-Washburne M."/>
            <person name="Selitrennikoff C.P."/>
            <person name="Kinsey J.A."/>
            <person name="Braun E.L."/>
            <person name="Zelter A."/>
            <person name="Schulte U."/>
            <person name="Kothe G.O."/>
            <person name="Jedd G."/>
            <person name="Mewes W."/>
            <person name="Staben C."/>
            <person name="Marcotte E."/>
            <person name="Greenberg D."/>
            <person name="Roy A."/>
            <person name="Foley K."/>
            <person name="Naylor J."/>
            <person name="Stange-Thomann N."/>
            <person name="Barrett R."/>
            <person name="Gnerre S."/>
            <person name="Kamal M."/>
            <person name="Kamvysselis M."/>
            <person name="Mauceli E."/>
            <person name="Bielke C."/>
            <person name="Rudd S."/>
            <person name="Frishman D."/>
            <person name="Krystofova S."/>
            <person name="Rasmussen C."/>
            <person name="Metzenberg R.L."/>
            <person name="Perkins D.D."/>
            <person name="Kroken S."/>
            <person name="Cogoni C."/>
            <person name="Macino G."/>
            <person name="Catcheside D."/>
            <person name="Li W."/>
            <person name="Pratt R.J."/>
            <person name="Osmani S.A."/>
            <person name="DeSouza C.P."/>
            <person name="Glass L."/>
            <person name="Orbach M.J."/>
            <person name="Berglund J.A."/>
            <person name="Voelker R."/>
            <person name="Yarden O."/>
            <person name="Plamann M."/>
            <person name="Seiler S."/>
            <person name="Dunlap J."/>
            <person name="Radford A."/>
            <person name="Aramayo R."/>
            <person name="Natvig D.O."/>
            <person name="Alex L.A."/>
            <person name="Mannhaupt G."/>
            <person name="Ebbole D.J."/>
            <person name="Freitag M."/>
            <person name="Paulsen I."/>
            <person name="Sachs M.S."/>
            <person name="Lander E.S."/>
            <person name="Nusbaum C."/>
            <person name="Birren B."/>
        </authorList>
    </citation>
    <scope>NUCLEOTIDE SEQUENCE [LARGE SCALE GENOMIC DNA]</scope>
    <source>
        <strain evidence="3">ATCC 24698 / 74-OR23-1A / CBS 708.71 / DSM 1257 / FGSC 987</strain>
    </source>
</reference>
<dbReference type="OrthoDB" id="5419922at2759"/>
<feature type="region of interest" description="Disordered" evidence="1">
    <location>
        <begin position="505"/>
        <end position="589"/>
    </location>
</feature>
<feature type="compositionally biased region" description="Low complexity" evidence="1">
    <location>
        <begin position="631"/>
        <end position="649"/>
    </location>
</feature>
<feature type="compositionally biased region" description="Basic and acidic residues" evidence="1">
    <location>
        <begin position="1079"/>
        <end position="1089"/>
    </location>
</feature>
<evidence type="ECO:0000313" key="3">
    <source>
        <dbReference type="Proteomes" id="UP000001805"/>
    </source>
</evidence>
<protein>
    <recommendedName>
        <fullName evidence="4">Protamine P1</fullName>
    </recommendedName>
</protein>
<feature type="region of interest" description="Disordered" evidence="1">
    <location>
        <begin position="1023"/>
        <end position="1045"/>
    </location>
</feature>
<name>Q1K5D1_NEUCR</name>
<dbReference type="PaxDb" id="5141-EFNCRP00000002628"/>
<sequence>MKRRSHLVHGWLTEAFPDEPVYAEALHTSQDILYSGSEDEAYNSPAERRERYEDKGQRFLQGKPMLLLSASLRGPFTKESGWTNPWRSKTGRQRRLQSQAAHSTPGPADEESIVIAATPTIVESAVRGQQEQSRVHDEASSRPNPPTTPHRYLDNEILHEIKKWQDMIANQSGLDDPFDENTYEPSSPDTLQSLQVEITPRTHGSQLFTVSSSAVAEGAGREDSVEYDHEDIAEQNEEANLGCSDEEEAGLINLLGDDGSSLTDLIEEKIEELVDDQNEEQEAEEDEEDEEDNIQIQNTEENRRTSESLPVESLSDYDSPTKCPIASQHLPQPNGKLDLRPREELGCLPVDAVDLSPAAVRIYEESIRGSTCYSPSWRAQERRNQGNLLPGLQVVGATFSSGNVPQSPSNRSGRSLHAPASTSISHGERRSNRAGSITLEHQTIKPERILVDNPSSEPDETRNSPNDPSDIPAHHQQITVTQPKSPQRAISATDRPQLNAAVTHTAPELTEGEQKSLTTDPTSPSSSELSSPATSFEEEEEESIEEPVENVRKLLWAKNQRQPSDQDSTPDMALGAPPATPSFSQAGPRPLQYISVSESVESHGEQRSLEYFTNNQHSANDREPTKVAQNALNSQSSSRLLQSQPQSAPEATVSEESIYDDTINQVRLEWPTEASSLPRQSQVQTQNSAPVASIEEPLITGHDTSAQRMTPDQPKRSVNVMDLRHITNPTSCNATPLQPSPGLQIPFSKALEIPVLVQPRSSVTPEPPVNPEPSRSQLSIIASQALAQAVQPVIQQSPWVKGDSQIAFLAVPAPEPQCVNPGSSPLSSPASSSCFVDMEDPVLPVLSYPPAPGNDARTEEETAVPPAQAETRQLQAPHPPSTPETKRSSLPTPEFTMSIKSFKHFMTPSPKRPAKRPRLSLGDGRLPDTQALEEAVVTNPWDSSRVEAGNIHETAITSAPCRRTKRVSWAPLPGEVDYVDPDMSADMNVDMEDPDQPSSVNRVKYQGPRRSILSTSASIGNYRGIPRRAASPPPNMSLPSVDSLPKESQRFGKHFAAVSGRRRLAPKPPTTTPTAAWYRGDDAERESPMLRDVSGNARSTGTSRPAKSLLPSESQQTCGSPAVDGMANAFMQADRQTENLNLNRRQAAQDGIPTVFSSSSSRGIWQDPIDPVSEPQQKDDDDDRFRLPTLPGLDSQPQVEDMDEVTEVMENLDDFIDSWDIDEELAEARGEKTKKNKKTVQLSKLGQGLISGLGDGRNLWDSPSSRPQSTLKRKRTGDDEHVEHGMVESQESTSGGDRGGGIYDAGVWDRIV</sequence>
<dbReference type="RefSeq" id="XP_956823.1">
    <property type="nucleotide sequence ID" value="XM_951730.2"/>
</dbReference>
<feature type="compositionally biased region" description="Polar residues" evidence="1">
    <location>
        <begin position="673"/>
        <end position="690"/>
    </location>
</feature>
<dbReference type="KEGG" id="ncr:NCU03544"/>
<feature type="compositionally biased region" description="Acidic residues" evidence="1">
    <location>
        <begin position="275"/>
        <end position="293"/>
    </location>
</feature>
<feature type="compositionally biased region" description="Polar residues" evidence="1">
    <location>
        <begin position="1096"/>
        <end position="1119"/>
    </location>
</feature>
<feature type="compositionally biased region" description="Basic and acidic residues" evidence="1">
    <location>
        <begin position="1276"/>
        <end position="1286"/>
    </location>
</feature>
<dbReference type="STRING" id="367110.Q1K5D1"/>